<keyword evidence="4" id="KW-1185">Reference proteome</keyword>
<dbReference type="PANTHER" id="PTHR11786:SF0">
    <property type="entry name" value="ARYLAMINE N-ACETYLTRANSFERASE 4-RELATED"/>
    <property type="match status" value="1"/>
</dbReference>
<dbReference type="Gene3D" id="3.30.2140.20">
    <property type="match status" value="1"/>
</dbReference>
<feature type="compositionally biased region" description="Polar residues" evidence="2">
    <location>
        <begin position="330"/>
        <end position="339"/>
    </location>
</feature>
<dbReference type="PANTHER" id="PTHR11786">
    <property type="entry name" value="N-HYDROXYARYLAMINE O-ACETYLTRANSFERASE"/>
    <property type="match status" value="1"/>
</dbReference>
<sequence length="345" mass="39904">MTTQQFSTELAYNKDQLHLYLNRINFFKDGELQDQEIPINYDTLERVVKGHACSISHGNTSYIYYKRLQKPEGNYPCDINDPYTTQGASTDLQDIFNKLVLDERDGACIENNPLCAHMLMTLGFNTYLTSCNNVQSHIWDKSGITELRSNLHCAVIVELDEKEYYIDVGAILGRTPKPILMEEGLIQKPNPFTELRVSRAPYPDSVIQSTNPKCLPWLLECKTKKLPNKPATRRNDWFPVTYINMSPAYLKDIQVMYDMSKGLEVYTVYRSFILMTIDTDEGYISLKNNDLNIYTSNGVESIQLNSEKQRRNAYLKYFNTKVPKDHNENLPRSMSNYIQRPQAKL</sequence>
<dbReference type="InterPro" id="IPR053710">
    <property type="entry name" value="Arylamine_NAT_domain_sf"/>
</dbReference>
<dbReference type="OrthoDB" id="10260017at2759"/>
<name>A0A137PHF3_CONC2</name>
<dbReference type="InterPro" id="IPR038765">
    <property type="entry name" value="Papain-like_cys_pep_sf"/>
</dbReference>
<accession>A0A137PHF3</accession>
<dbReference type="Pfam" id="PF00797">
    <property type="entry name" value="Acetyltransf_2"/>
    <property type="match status" value="1"/>
</dbReference>
<dbReference type="GO" id="GO:0016407">
    <property type="term" value="F:acetyltransferase activity"/>
    <property type="evidence" value="ECO:0007669"/>
    <property type="project" value="InterPro"/>
</dbReference>
<dbReference type="EMBL" id="KQ964423">
    <property type="protein sequence ID" value="KXN74427.1"/>
    <property type="molecule type" value="Genomic_DNA"/>
</dbReference>
<feature type="region of interest" description="Disordered" evidence="2">
    <location>
        <begin position="324"/>
        <end position="345"/>
    </location>
</feature>
<gene>
    <name evidence="3" type="ORF">CONCODRAFT_169920</name>
</gene>
<dbReference type="SUPFAM" id="SSF54001">
    <property type="entry name" value="Cysteine proteinases"/>
    <property type="match status" value="1"/>
</dbReference>
<protein>
    <submittedName>
        <fullName evidence="3">Cysteine proteinase</fullName>
    </submittedName>
</protein>
<evidence type="ECO:0000313" key="4">
    <source>
        <dbReference type="Proteomes" id="UP000070444"/>
    </source>
</evidence>
<evidence type="ECO:0000256" key="1">
    <source>
        <dbReference type="ARBA" id="ARBA00006547"/>
    </source>
</evidence>
<evidence type="ECO:0000256" key="2">
    <source>
        <dbReference type="SAM" id="MobiDB-lite"/>
    </source>
</evidence>
<dbReference type="AlphaFoldDB" id="A0A137PHF3"/>
<dbReference type="InterPro" id="IPR001447">
    <property type="entry name" value="Arylamine_N-AcTrfase"/>
</dbReference>
<organism evidence="3 4">
    <name type="scientific">Conidiobolus coronatus (strain ATCC 28846 / CBS 209.66 / NRRL 28638)</name>
    <name type="common">Delacroixia coronata</name>
    <dbReference type="NCBI Taxonomy" id="796925"/>
    <lineage>
        <taxon>Eukaryota</taxon>
        <taxon>Fungi</taxon>
        <taxon>Fungi incertae sedis</taxon>
        <taxon>Zoopagomycota</taxon>
        <taxon>Entomophthoromycotina</taxon>
        <taxon>Entomophthoromycetes</taxon>
        <taxon>Entomophthorales</taxon>
        <taxon>Ancylistaceae</taxon>
        <taxon>Conidiobolus</taxon>
    </lineage>
</organism>
<dbReference type="STRING" id="796925.A0A137PHF3"/>
<comment type="similarity">
    <text evidence="1">Belongs to the arylamine N-acetyltransferase family.</text>
</comment>
<proteinExistence type="inferred from homology"/>
<evidence type="ECO:0000313" key="3">
    <source>
        <dbReference type="EMBL" id="KXN74427.1"/>
    </source>
</evidence>
<reference evidence="3 4" key="1">
    <citation type="journal article" date="2015" name="Genome Biol. Evol.">
        <title>Phylogenomic analyses indicate that early fungi evolved digesting cell walls of algal ancestors of land plants.</title>
        <authorList>
            <person name="Chang Y."/>
            <person name="Wang S."/>
            <person name="Sekimoto S."/>
            <person name="Aerts A.L."/>
            <person name="Choi C."/>
            <person name="Clum A."/>
            <person name="LaButti K.M."/>
            <person name="Lindquist E.A."/>
            <person name="Yee Ngan C."/>
            <person name="Ohm R.A."/>
            <person name="Salamov A.A."/>
            <person name="Grigoriev I.V."/>
            <person name="Spatafora J.W."/>
            <person name="Berbee M.L."/>
        </authorList>
    </citation>
    <scope>NUCLEOTIDE SEQUENCE [LARGE SCALE GENOMIC DNA]</scope>
    <source>
        <strain evidence="3 4">NRRL 28638</strain>
    </source>
</reference>
<dbReference type="Proteomes" id="UP000070444">
    <property type="component" value="Unassembled WGS sequence"/>
</dbReference>